<organism evidence="2 3">
    <name type="scientific">Microctonus hyperodae</name>
    <name type="common">Parasitoid wasp</name>
    <dbReference type="NCBI Taxonomy" id="165561"/>
    <lineage>
        <taxon>Eukaryota</taxon>
        <taxon>Metazoa</taxon>
        <taxon>Ecdysozoa</taxon>
        <taxon>Arthropoda</taxon>
        <taxon>Hexapoda</taxon>
        <taxon>Insecta</taxon>
        <taxon>Pterygota</taxon>
        <taxon>Neoptera</taxon>
        <taxon>Endopterygota</taxon>
        <taxon>Hymenoptera</taxon>
        <taxon>Apocrita</taxon>
        <taxon>Ichneumonoidea</taxon>
        <taxon>Braconidae</taxon>
        <taxon>Euphorinae</taxon>
        <taxon>Microctonus</taxon>
    </lineage>
</organism>
<proteinExistence type="predicted"/>
<dbReference type="EMBL" id="JAQQBR010001831">
    <property type="protein sequence ID" value="KAK0167855.1"/>
    <property type="molecule type" value="Genomic_DNA"/>
</dbReference>
<name>A0AA39FE57_MICHY</name>
<dbReference type="AlphaFoldDB" id="A0AA39FE57"/>
<reference evidence="2" key="1">
    <citation type="journal article" date="2023" name="bioRxiv">
        <title>Scaffold-level genome assemblies of two parasitoid biocontrol wasps reveal the parthenogenesis mechanism and an associated novel virus.</title>
        <authorList>
            <person name="Inwood S."/>
            <person name="Skelly J."/>
            <person name="Guhlin J."/>
            <person name="Harrop T."/>
            <person name="Goldson S."/>
            <person name="Dearden P."/>
        </authorList>
    </citation>
    <scope>NUCLEOTIDE SEQUENCE</scope>
    <source>
        <strain evidence="2">Lincoln</strain>
        <tissue evidence="2">Whole body</tissue>
    </source>
</reference>
<keyword evidence="3" id="KW-1185">Reference proteome</keyword>
<feature type="compositionally biased region" description="Polar residues" evidence="1">
    <location>
        <begin position="50"/>
        <end position="59"/>
    </location>
</feature>
<comment type="caution">
    <text evidence="2">The sequence shown here is derived from an EMBL/GenBank/DDBJ whole genome shotgun (WGS) entry which is preliminary data.</text>
</comment>
<accession>A0AA39FE57</accession>
<feature type="region of interest" description="Disordered" evidence="1">
    <location>
        <begin position="78"/>
        <end position="99"/>
    </location>
</feature>
<gene>
    <name evidence="2" type="ORF">PV327_001710</name>
</gene>
<sequence length="115" mass="11910">MVGGDNEVIGAITVLEAPVVFAGTTITPPALKRPRRETVDSSPPPARIATTGNPGSSNELSCIMDAPLSQSMDSVNTVACSNGEDEPHGRGHSWPTLRPSCAVKQLGSPESFLVA</sequence>
<dbReference type="Proteomes" id="UP001168972">
    <property type="component" value="Unassembled WGS sequence"/>
</dbReference>
<reference evidence="2" key="2">
    <citation type="submission" date="2023-03" db="EMBL/GenBank/DDBJ databases">
        <authorList>
            <person name="Inwood S.N."/>
            <person name="Skelly J.G."/>
            <person name="Guhlin J."/>
            <person name="Harrop T.W.R."/>
            <person name="Goldson S.G."/>
            <person name="Dearden P.K."/>
        </authorList>
    </citation>
    <scope>NUCLEOTIDE SEQUENCE</scope>
    <source>
        <strain evidence="2">Lincoln</strain>
        <tissue evidence="2">Whole body</tissue>
    </source>
</reference>
<evidence type="ECO:0000313" key="3">
    <source>
        <dbReference type="Proteomes" id="UP001168972"/>
    </source>
</evidence>
<protein>
    <submittedName>
        <fullName evidence="2">Uncharacterized protein</fullName>
    </submittedName>
</protein>
<feature type="region of interest" description="Disordered" evidence="1">
    <location>
        <begin position="25"/>
        <end position="59"/>
    </location>
</feature>
<evidence type="ECO:0000313" key="2">
    <source>
        <dbReference type="EMBL" id="KAK0167855.1"/>
    </source>
</evidence>
<evidence type="ECO:0000256" key="1">
    <source>
        <dbReference type="SAM" id="MobiDB-lite"/>
    </source>
</evidence>